<gene>
    <name evidence="2" type="ORF">E3T27_04660</name>
</gene>
<dbReference type="AlphaFoldDB" id="A0A4R8ZJ51"/>
<evidence type="ECO:0000259" key="1">
    <source>
        <dbReference type="Pfam" id="PF07693"/>
    </source>
</evidence>
<dbReference type="InterPro" id="IPR027417">
    <property type="entry name" value="P-loop_NTPase"/>
</dbReference>
<dbReference type="OrthoDB" id="88903at2"/>
<dbReference type="SUPFAM" id="SSF52540">
    <property type="entry name" value="P-loop containing nucleoside triphosphate hydrolases"/>
    <property type="match status" value="1"/>
</dbReference>
<comment type="caution">
    <text evidence="2">The sequence shown here is derived from an EMBL/GenBank/DDBJ whole genome shotgun (WGS) entry which is preliminary data.</text>
</comment>
<reference evidence="2 3" key="1">
    <citation type="submission" date="2019-03" db="EMBL/GenBank/DDBJ databases">
        <title>Genomics of glacier-inhabiting Cryobacterium strains.</title>
        <authorList>
            <person name="Liu Q."/>
            <person name="Xin Y.-H."/>
        </authorList>
    </citation>
    <scope>NUCLEOTIDE SEQUENCE [LARGE SCALE GENOMIC DNA]</scope>
    <source>
        <strain evidence="2 3">TMT1-1</strain>
    </source>
</reference>
<keyword evidence="3" id="KW-1185">Reference proteome</keyword>
<accession>A0A4R8ZJ51</accession>
<name>A0A4R8ZJ51_9MICO</name>
<dbReference type="Pfam" id="PF07693">
    <property type="entry name" value="KAP_NTPase"/>
    <property type="match status" value="1"/>
</dbReference>
<dbReference type="Gene3D" id="3.40.50.300">
    <property type="entry name" value="P-loop containing nucleotide triphosphate hydrolases"/>
    <property type="match status" value="1"/>
</dbReference>
<feature type="domain" description="KAP NTPase" evidence="1">
    <location>
        <begin position="40"/>
        <end position="319"/>
    </location>
</feature>
<dbReference type="Proteomes" id="UP000298424">
    <property type="component" value="Unassembled WGS sequence"/>
</dbReference>
<proteinExistence type="predicted"/>
<evidence type="ECO:0000313" key="2">
    <source>
        <dbReference type="EMBL" id="TFD27754.1"/>
    </source>
</evidence>
<evidence type="ECO:0000313" key="3">
    <source>
        <dbReference type="Proteomes" id="UP000298424"/>
    </source>
</evidence>
<sequence length="735" mass="81980">MARTRGKQLMDEDATTWTWMSDDPLDSPGDDPRSRYFDRTAFISTTAAAIQAASLQSRSSVFGLIGAWGSGKTTIISSLAAQLESSQWRVHHFNPWMYSDAESLKWGFFSELREAVPPGDKWNDTRNNMVGFRDSIVPLAKLASAFGLNLGGAAEHLFDPDRLSATKMRERVSTQLEELVEPVLVVLDDLDRLTSTELLEVFKLVRFIGRLPNVFYLLCYDEETLVDLLESTDLVGQHNDRRALDYLEKIVQLRFDIPPLRPDLVETLFERALRGVVAKSGASLSADDEIRLRELLRSGLIERLTTPRSIRHLFAQIEAFLPSVANEVNTVDFVLLSWIRTFEPGLYGQLQGHRHFLIHGNGGKFDFEFDKAKAVLKRSDQLELLLGQGGVAPSRRETVVNALQGLFPAVGRIANGQEVSSLPRVEARRIADEFYFDRYFNFGVPVDDLSDATVRLSLAGLEHLTSPSSALVELQTHLISDTRRTIQKIAQERGHTSKESEAIGLWAIGRYTSLPEQHGWGTPRDLLSGFLAELIVDTEAAKFPELVREGLESGPETAYMLLDAMRLLVGRHLGSGDEIQAWNEQGKKFQTELFLKLPSYVAEITTKPVFELDPHVWLVIVIWGEFDNESVSELVRRRLNDGTWSILDVVARFVGSTVPSGSGPDAIATISGFDPKWAGNYISLSAVRHELAPLIESAGDTEPLQRAEASPENRRAYVLAWLNAHPDVAADATTE</sequence>
<dbReference type="EMBL" id="SOGT01000005">
    <property type="protein sequence ID" value="TFD27754.1"/>
    <property type="molecule type" value="Genomic_DNA"/>
</dbReference>
<dbReference type="InterPro" id="IPR011646">
    <property type="entry name" value="KAP_P-loop"/>
</dbReference>
<organism evidence="2 3">
    <name type="scientific">Cryobacterium lyxosi</name>
    <dbReference type="NCBI Taxonomy" id="1259228"/>
    <lineage>
        <taxon>Bacteria</taxon>
        <taxon>Bacillati</taxon>
        <taxon>Actinomycetota</taxon>
        <taxon>Actinomycetes</taxon>
        <taxon>Micrococcales</taxon>
        <taxon>Microbacteriaceae</taxon>
        <taxon>Cryobacterium</taxon>
    </lineage>
</organism>
<protein>
    <recommendedName>
        <fullName evidence="1">KAP NTPase domain-containing protein</fullName>
    </recommendedName>
</protein>